<proteinExistence type="inferred from homology"/>
<keyword evidence="6 12" id="KW-0812">Transmembrane</keyword>
<comment type="similarity">
    <text evidence="10">Belongs to the methyl-accepting chemotaxis (MCP) protein family.</text>
</comment>
<dbReference type="InterPro" id="IPR000727">
    <property type="entry name" value="T_SNARE_dom"/>
</dbReference>
<evidence type="ECO:0000313" key="16">
    <source>
        <dbReference type="EMBL" id="QNH02505.1"/>
    </source>
</evidence>
<evidence type="ECO:0000256" key="10">
    <source>
        <dbReference type="ARBA" id="ARBA00029447"/>
    </source>
</evidence>
<feature type="domain" description="Methyl-accepting transducer" evidence="13">
    <location>
        <begin position="353"/>
        <end position="589"/>
    </location>
</feature>
<dbReference type="SMART" id="SM00304">
    <property type="entry name" value="HAMP"/>
    <property type="match status" value="1"/>
</dbReference>
<dbReference type="InterPro" id="IPR004090">
    <property type="entry name" value="Chemotax_Me-accpt_rcpt"/>
</dbReference>
<keyword evidence="7 12" id="KW-1133">Transmembrane helix</keyword>
<keyword evidence="9 11" id="KW-0807">Transducer</keyword>
<feature type="domain" description="T-SNARE coiled-coil homology" evidence="14">
    <location>
        <begin position="540"/>
        <end position="602"/>
    </location>
</feature>
<dbReference type="PROSITE" id="PS50111">
    <property type="entry name" value="CHEMOTAXIS_TRANSDUC_2"/>
    <property type="match status" value="1"/>
</dbReference>
<dbReference type="Proteomes" id="UP000515254">
    <property type="component" value="Chromosome"/>
</dbReference>
<dbReference type="InterPro" id="IPR029151">
    <property type="entry name" value="Sensor-like_sf"/>
</dbReference>
<keyword evidence="8 12" id="KW-0472">Membrane</keyword>
<dbReference type="PANTHER" id="PTHR32089">
    <property type="entry name" value="METHYL-ACCEPTING CHEMOTAXIS PROTEIN MCPB"/>
    <property type="match status" value="1"/>
</dbReference>
<accession>A0ABX6SP59</accession>
<dbReference type="CDD" id="cd11386">
    <property type="entry name" value="MCP_signal"/>
    <property type="match status" value="1"/>
</dbReference>
<evidence type="ECO:0000256" key="8">
    <source>
        <dbReference type="ARBA" id="ARBA00023136"/>
    </source>
</evidence>
<dbReference type="InterPro" id="IPR004089">
    <property type="entry name" value="MCPsignal_dom"/>
</dbReference>
<keyword evidence="5" id="KW-0997">Cell inner membrane</keyword>
<feature type="domain" description="HAMP" evidence="15">
    <location>
        <begin position="294"/>
        <end position="348"/>
    </location>
</feature>
<name>A0ABX6SP59_9PSED</name>
<keyword evidence="3" id="KW-0488">Methylation</keyword>
<protein>
    <submittedName>
        <fullName evidence="16">Methyl-accepting chemotaxis protein</fullName>
    </submittedName>
</protein>
<evidence type="ECO:0000256" key="9">
    <source>
        <dbReference type="ARBA" id="ARBA00023224"/>
    </source>
</evidence>
<evidence type="ECO:0000256" key="7">
    <source>
        <dbReference type="ARBA" id="ARBA00022989"/>
    </source>
</evidence>
<evidence type="ECO:0000259" key="15">
    <source>
        <dbReference type="PROSITE" id="PS50885"/>
    </source>
</evidence>
<evidence type="ECO:0000256" key="5">
    <source>
        <dbReference type="ARBA" id="ARBA00022519"/>
    </source>
</evidence>
<keyword evidence="4" id="KW-0145">Chemotaxis</keyword>
<dbReference type="Gene3D" id="1.10.287.950">
    <property type="entry name" value="Methyl-accepting chemotaxis protein"/>
    <property type="match status" value="1"/>
</dbReference>
<evidence type="ECO:0000256" key="4">
    <source>
        <dbReference type="ARBA" id="ARBA00022500"/>
    </source>
</evidence>
<dbReference type="PANTHER" id="PTHR32089:SF39">
    <property type="entry name" value="METHYL-ACCEPTING CHEMOTAXIS PROTEIN HLYB"/>
    <property type="match status" value="1"/>
</dbReference>
<dbReference type="PROSITE" id="PS50192">
    <property type="entry name" value="T_SNARE"/>
    <property type="match status" value="1"/>
</dbReference>
<evidence type="ECO:0000256" key="11">
    <source>
        <dbReference type="PROSITE-ProRule" id="PRU00284"/>
    </source>
</evidence>
<evidence type="ECO:0000256" key="3">
    <source>
        <dbReference type="ARBA" id="ARBA00022481"/>
    </source>
</evidence>
<dbReference type="SMART" id="SM00283">
    <property type="entry name" value="MA"/>
    <property type="match status" value="1"/>
</dbReference>
<dbReference type="Pfam" id="PF02743">
    <property type="entry name" value="dCache_1"/>
    <property type="match status" value="1"/>
</dbReference>
<dbReference type="CDD" id="cd12913">
    <property type="entry name" value="PDC1_MCP_like"/>
    <property type="match status" value="1"/>
</dbReference>
<evidence type="ECO:0000256" key="12">
    <source>
        <dbReference type="SAM" id="Phobius"/>
    </source>
</evidence>
<keyword evidence="2" id="KW-1003">Cell membrane</keyword>
<evidence type="ECO:0000256" key="2">
    <source>
        <dbReference type="ARBA" id="ARBA00022475"/>
    </source>
</evidence>
<dbReference type="PROSITE" id="PS50885">
    <property type="entry name" value="HAMP"/>
    <property type="match status" value="1"/>
</dbReference>
<organism evidence="16 17">
    <name type="scientific">Pseudomonas sediminis</name>
    <dbReference type="NCBI Taxonomy" id="1691904"/>
    <lineage>
        <taxon>Bacteria</taxon>
        <taxon>Pseudomonadati</taxon>
        <taxon>Pseudomonadota</taxon>
        <taxon>Gammaproteobacteria</taxon>
        <taxon>Pseudomonadales</taxon>
        <taxon>Pseudomonadaceae</taxon>
        <taxon>Pseudomonas</taxon>
    </lineage>
</organism>
<gene>
    <name evidence="16" type="ORF">HNQ25_07235</name>
</gene>
<evidence type="ECO:0000256" key="1">
    <source>
        <dbReference type="ARBA" id="ARBA00004429"/>
    </source>
</evidence>
<feature type="transmembrane region" description="Helical" evidence="12">
    <location>
        <begin position="274"/>
        <end position="297"/>
    </location>
</feature>
<dbReference type="CDD" id="cd12912">
    <property type="entry name" value="PDC2_MCP_like"/>
    <property type="match status" value="1"/>
</dbReference>
<dbReference type="SUPFAM" id="SSF103190">
    <property type="entry name" value="Sensory domain-like"/>
    <property type="match status" value="1"/>
</dbReference>
<dbReference type="PRINTS" id="PR00260">
    <property type="entry name" value="CHEMTRNSDUCR"/>
</dbReference>
<dbReference type="Pfam" id="PF00015">
    <property type="entry name" value="MCPsignal"/>
    <property type="match status" value="1"/>
</dbReference>
<evidence type="ECO:0000259" key="13">
    <source>
        <dbReference type="PROSITE" id="PS50111"/>
    </source>
</evidence>
<evidence type="ECO:0000313" key="17">
    <source>
        <dbReference type="Proteomes" id="UP000515254"/>
    </source>
</evidence>
<keyword evidence="17" id="KW-1185">Reference proteome</keyword>
<dbReference type="InterPro" id="IPR003660">
    <property type="entry name" value="HAMP_dom"/>
</dbReference>
<dbReference type="InterPro" id="IPR033479">
    <property type="entry name" value="dCache_1"/>
</dbReference>
<dbReference type="CDD" id="cd06225">
    <property type="entry name" value="HAMP"/>
    <property type="match status" value="1"/>
</dbReference>
<dbReference type="Pfam" id="PF00672">
    <property type="entry name" value="HAMP"/>
    <property type="match status" value="1"/>
</dbReference>
<sequence length="625" mass="67218">MNRLKFRHKILTAAAFIVVLAFGAFALFNDYYQRNTLRSEVENNLTELGALTTSNIQTWLHGHMRLVESMAQQLARSDDLPEIVGLPVYGSTFQMSYFGSSAGEMYSVPAAQRASDYDPRARGWYQAAQKASGTVVTEPYIAASTGKLVITVASPVVRDGQTIGVAGADIDLTTISNIINSLSFEGNGHAFIANANNKVLIHPRAELILKPLDEIFTDSNVHVNQPFGELEQDGDAQFISFTALKDIPSADWKLGLVMNQHYAFSMLDAFRTSAAIAALVAVAIIILLLGLLIKILMKPLFTMGKTMEGIADGDGDLTQRLTIQHQDEFGQIGLAFNRFVHRIHSSIHEVASVTQQVNAMATQVIEASNSSLQHSDQQANRTESVAAAINQLGAAAHEIASNAAATSQHSSLASELAAQGQDVLGQSISTTRELSEKIANACTTIETLNAKTDDIGQILDVISGISQQTNLLALNAAIEAARAGEAGRGFAVVADEVRSLAHRTQASAQQIQQMIDELQEGARQAVNIMTESQRQSESTVRTADNAGERLGLVATRIGEIDGMNQSVATATEEQTAVVESINQDVDEINVLSQSCIINLRTSLAACENLSAQARRLDLLVGGFRL</sequence>
<reference evidence="16 17" key="1">
    <citation type="journal article" date="2020" name="Microbiol. Resour. Announc.">
        <title>Complete genome sequences of four natural Pseudomonas isolates that catabolize a wide range of aromatic compounds relevant to lignin valorization.</title>
        <authorList>
            <person name="Hatmaker E.A."/>
            <person name="Presley G."/>
            <person name="Cannon O."/>
            <person name="Guss A.M."/>
            <person name="Elkins J.G."/>
        </authorList>
    </citation>
    <scope>NUCLEOTIDE SEQUENCE [LARGE SCALE GENOMIC DNA]</scope>
    <source>
        <strain evidence="16 17">B10D7D</strain>
    </source>
</reference>
<evidence type="ECO:0000259" key="14">
    <source>
        <dbReference type="PROSITE" id="PS50192"/>
    </source>
</evidence>
<dbReference type="Gene3D" id="3.30.450.20">
    <property type="entry name" value="PAS domain"/>
    <property type="match status" value="2"/>
</dbReference>
<evidence type="ECO:0000256" key="6">
    <source>
        <dbReference type="ARBA" id="ARBA00022692"/>
    </source>
</evidence>
<dbReference type="EMBL" id="CP060009">
    <property type="protein sequence ID" value="QNH02505.1"/>
    <property type="molecule type" value="Genomic_DNA"/>
</dbReference>
<comment type="subcellular location">
    <subcellularLocation>
        <location evidence="1">Cell inner membrane</location>
        <topology evidence="1">Multi-pass membrane protein</topology>
    </subcellularLocation>
</comment>
<dbReference type="SUPFAM" id="SSF58104">
    <property type="entry name" value="Methyl-accepting chemotaxis protein (MCP) signaling domain"/>
    <property type="match status" value="1"/>
</dbReference>